<dbReference type="PANTHER" id="PTHR14894:SF0">
    <property type="entry name" value="CDK5 REGULATORY SUBUNIT-ASSOCIATED PROTEIN 3"/>
    <property type="match status" value="1"/>
</dbReference>
<dbReference type="PANTHER" id="PTHR14894">
    <property type="entry name" value="CDK5 REGULATORY SUBUNIT-ASSOCIATED PROTEIN 3"/>
    <property type="match status" value="1"/>
</dbReference>
<evidence type="ECO:0000256" key="1">
    <source>
        <dbReference type="ARBA" id="ARBA00007478"/>
    </source>
</evidence>
<evidence type="ECO:0000259" key="3">
    <source>
        <dbReference type="PROSITE" id="PS50209"/>
    </source>
</evidence>
<reference evidence="4 5" key="1">
    <citation type="journal article" date="2022" name="Nat. Plants">
        <title>Genomes of leafy and leafless Platanthera orchids illuminate the evolution of mycoheterotrophy.</title>
        <authorList>
            <person name="Li M.H."/>
            <person name="Liu K.W."/>
            <person name="Li Z."/>
            <person name="Lu H.C."/>
            <person name="Ye Q.L."/>
            <person name="Zhang D."/>
            <person name="Wang J.Y."/>
            <person name="Li Y.F."/>
            <person name="Zhong Z.M."/>
            <person name="Liu X."/>
            <person name="Yu X."/>
            <person name="Liu D.K."/>
            <person name="Tu X.D."/>
            <person name="Liu B."/>
            <person name="Hao Y."/>
            <person name="Liao X.Y."/>
            <person name="Jiang Y.T."/>
            <person name="Sun W.H."/>
            <person name="Chen J."/>
            <person name="Chen Y.Q."/>
            <person name="Ai Y."/>
            <person name="Zhai J.W."/>
            <person name="Wu S.S."/>
            <person name="Zhou Z."/>
            <person name="Hsiao Y.Y."/>
            <person name="Wu W.L."/>
            <person name="Chen Y.Y."/>
            <person name="Lin Y.F."/>
            <person name="Hsu J.L."/>
            <person name="Li C.Y."/>
            <person name="Wang Z.W."/>
            <person name="Zhao X."/>
            <person name="Zhong W.Y."/>
            <person name="Ma X.K."/>
            <person name="Ma L."/>
            <person name="Huang J."/>
            <person name="Chen G.Z."/>
            <person name="Huang M.Z."/>
            <person name="Huang L."/>
            <person name="Peng D.H."/>
            <person name="Luo Y.B."/>
            <person name="Zou S.Q."/>
            <person name="Chen S.P."/>
            <person name="Lan S."/>
            <person name="Tsai W.C."/>
            <person name="Van de Peer Y."/>
            <person name="Liu Z.J."/>
        </authorList>
    </citation>
    <scope>NUCLEOTIDE SEQUENCE [LARGE SCALE GENOMIC DNA]</scope>
    <source>
        <strain evidence="4">Lor288</strain>
    </source>
</reference>
<comment type="caution">
    <text evidence="4">The sequence shown here is derived from an EMBL/GenBank/DDBJ whole genome shotgun (WGS) entry which is preliminary data.</text>
</comment>
<keyword evidence="5" id="KW-1185">Reference proteome</keyword>
<dbReference type="Proteomes" id="UP001412067">
    <property type="component" value="Unassembled WGS sequence"/>
</dbReference>
<protein>
    <submittedName>
        <fullName evidence="4">CDK5RAP3-like protein</fullName>
    </submittedName>
</protein>
<proteinExistence type="inferred from homology"/>
<evidence type="ECO:0000313" key="5">
    <source>
        <dbReference type="Proteomes" id="UP001412067"/>
    </source>
</evidence>
<feature type="region of interest" description="Disordered" evidence="2">
    <location>
        <begin position="367"/>
        <end position="392"/>
    </location>
</feature>
<evidence type="ECO:0000256" key="2">
    <source>
        <dbReference type="SAM" id="MobiDB-lite"/>
    </source>
</evidence>
<evidence type="ECO:0000313" key="4">
    <source>
        <dbReference type="EMBL" id="KAK8949813.1"/>
    </source>
</evidence>
<dbReference type="PROSITE" id="PS50209">
    <property type="entry name" value="CARD"/>
    <property type="match status" value="1"/>
</dbReference>
<dbReference type="EMBL" id="JBBWWR010000015">
    <property type="protein sequence ID" value="KAK8949813.1"/>
    <property type="molecule type" value="Genomic_DNA"/>
</dbReference>
<name>A0ABR2LT83_9ASPA</name>
<feature type="domain" description="CARD" evidence="3">
    <location>
        <begin position="383"/>
        <end position="460"/>
    </location>
</feature>
<sequence>MQDSEEIRNLPIDIAFARLGEWLVDRKRIPADWRKRMISIRAKISSAFSSLPKDLHPFFLTLDAEAIGYLEAKVIYNTLLNATTESRNFFGRLSGSAGEWESIVRAYEKDYLFLGEAANIIAQNGNYEIPYQKKQVQRSQQQLAELDRRELEINRNAALSATKYSDSCQELGLKGQNVRLELVETAKSLPAIFSRILDVLNGDSVLKAIDYYRNFCRDAHSEKEESVVVVLPFLSNLHENPPSLYISVSLEIENSLKDKSELDPDYPMTVEGSVDMDVAITGIDWNLSVNDDQIDWDVGQTELSVDDGFGSYEIIDAHKELQESENGDVVLSDNISVIEEGILSKTISTELCWDISAENPKVYATEHLDSPSSSQEVQHVEPIESSSSQSLKEKRSQLLETEYRNKILDDLLELKSFLSQRLAEMRSEDTSSLQQQVQAVAPIVLQQYAPDTLEVFLSELSLAISLLTDRRTRDFIMILNSKRFLDRLVSTLEEKKQHEVKLRNSLRDLAVRRRELQNTLASTWSKQEATVVRTRELKKLCESTLSSVFNGRPINIIGEINSMLGSTCP</sequence>
<dbReference type="InterPro" id="IPR001315">
    <property type="entry name" value="CARD"/>
</dbReference>
<accession>A0ABR2LT83</accession>
<comment type="similarity">
    <text evidence="1">Belongs to the CDK5RAP3 family.</text>
</comment>
<dbReference type="InterPro" id="IPR008491">
    <property type="entry name" value="CDK5RAP3"/>
</dbReference>
<organism evidence="4 5">
    <name type="scientific">Platanthera guangdongensis</name>
    <dbReference type="NCBI Taxonomy" id="2320717"/>
    <lineage>
        <taxon>Eukaryota</taxon>
        <taxon>Viridiplantae</taxon>
        <taxon>Streptophyta</taxon>
        <taxon>Embryophyta</taxon>
        <taxon>Tracheophyta</taxon>
        <taxon>Spermatophyta</taxon>
        <taxon>Magnoliopsida</taxon>
        <taxon>Liliopsida</taxon>
        <taxon>Asparagales</taxon>
        <taxon>Orchidaceae</taxon>
        <taxon>Orchidoideae</taxon>
        <taxon>Orchideae</taxon>
        <taxon>Orchidinae</taxon>
        <taxon>Platanthera</taxon>
    </lineage>
</organism>
<gene>
    <name evidence="4" type="ORF">KSP40_PGU015527</name>
</gene>
<dbReference type="Pfam" id="PF05600">
    <property type="entry name" value="CDK5RAP3"/>
    <property type="match status" value="1"/>
</dbReference>